<proteinExistence type="predicted"/>
<evidence type="ECO:0000259" key="3">
    <source>
        <dbReference type="Pfam" id="PF18271"/>
    </source>
</evidence>
<feature type="region of interest" description="Disordered" evidence="1">
    <location>
        <begin position="266"/>
        <end position="331"/>
    </location>
</feature>
<keyword evidence="2" id="KW-0812">Transmembrane</keyword>
<feature type="transmembrane region" description="Helical" evidence="2">
    <location>
        <begin position="342"/>
        <end position="366"/>
    </location>
</feature>
<evidence type="ECO:0000313" key="4">
    <source>
        <dbReference type="EMBL" id="NDV32876.1"/>
    </source>
</evidence>
<feature type="compositionally biased region" description="Pro residues" evidence="1">
    <location>
        <begin position="275"/>
        <end position="322"/>
    </location>
</feature>
<evidence type="ECO:0000256" key="1">
    <source>
        <dbReference type="SAM" id="MobiDB-lite"/>
    </source>
</evidence>
<keyword evidence="2" id="KW-0472">Membrane</keyword>
<name>A0A6B2L7D8_9EUKA</name>
<dbReference type="PANTHER" id="PTHR34612">
    <property type="entry name" value="GH131_N DOMAIN-CONTAINING PROTEIN"/>
    <property type="match status" value="1"/>
</dbReference>
<dbReference type="Pfam" id="PF18271">
    <property type="entry name" value="GH131_N"/>
    <property type="match status" value="1"/>
</dbReference>
<accession>A0A6B2L7D8</accession>
<evidence type="ECO:0000256" key="2">
    <source>
        <dbReference type="SAM" id="Phobius"/>
    </source>
</evidence>
<reference evidence="4" key="1">
    <citation type="journal article" date="2020" name="J. Eukaryot. Microbiol.">
        <title>De novo Sequencing, Assembly and Annotation of the Transcriptome for the Free-Living Testate Amoeba Arcella intermedia.</title>
        <authorList>
            <person name="Ribeiro G.M."/>
            <person name="Porfirio-Sousa A.L."/>
            <person name="Maurer-Alcala X.X."/>
            <person name="Katz L.A."/>
            <person name="Lahr D.J.G."/>
        </authorList>
    </citation>
    <scope>NUCLEOTIDE SEQUENCE</scope>
</reference>
<feature type="domain" description="Glycoside hydrolase 131 catalytic N-terminal" evidence="3">
    <location>
        <begin position="12"/>
        <end position="263"/>
    </location>
</feature>
<dbReference type="EMBL" id="GIBP01003907">
    <property type="protein sequence ID" value="NDV32876.1"/>
    <property type="molecule type" value="Transcribed_RNA"/>
</dbReference>
<sequence length="371" mass="40213">MVLVGDVGGSIIWNGNWDSQYYQSTSSLDTWSWSSPTWSSDSDAQWKCYIAGTGLPPGMSRYVELNSAYQNKIDSGNRLGARVLVNSSTTWNNGGSVRTGLVANRAFGSDTVGKTLYFKWSIKTDSQFPINPTYKHEFVFFENKLFQLQQGKAGQTSPDNNLYFLMPGGDETNGVLWSGPFTAGDWHNFILKIAFGTGTVDLWYSKNAEPLPSETDVTTHKVIAKTVSTPTSDEYHHEVFLPGTGSIPQNEIIYYDGSMVADSASDVFSSTVPPSSTPANPPTNPPTNPPASPPTNPPTTVPPSNPPTTPPNNPPATPPTNPPQSTTQVSSSSSYFSSMSSFLIVLMVVTIIVGVALIGIVVYFFWKHGNQ</sequence>
<dbReference type="PANTHER" id="PTHR34612:SF6">
    <property type="entry name" value="GLYCOSIDE HYDROLASE 131 CATALYTIC N-TERMINAL DOMAIN-CONTAINING PROTEIN"/>
    <property type="match status" value="1"/>
</dbReference>
<dbReference type="InterPro" id="IPR041524">
    <property type="entry name" value="GH131_N"/>
</dbReference>
<protein>
    <recommendedName>
        <fullName evidence="3">Glycoside hydrolase 131 catalytic N-terminal domain-containing protein</fullName>
    </recommendedName>
</protein>
<dbReference type="Gene3D" id="2.60.120.1160">
    <property type="match status" value="1"/>
</dbReference>
<dbReference type="AlphaFoldDB" id="A0A6B2L7D8"/>
<organism evidence="4">
    <name type="scientific">Arcella intermedia</name>
    <dbReference type="NCBI Taxonomy" id="1963864"/>
    <lineage>
        <taxon>Eukaryota</taxon>
        <taxon>Amoebozoa</taxon>
        <taxon>Tubulinea</taxon>
        <taxon>Elardia</taxon>
        <taxon>Arcellinida</taxon>
        <taxon>Sphaerothecina</taxon>
        <taxon>Arcellidae</taxon>
        <taxon>Arcella</taxon>
    </lineage>
</organism>
<keyword evidence="2" id="KW-1133">Transmembrane helix</keyword>